<keyword evidence="2" id="KW-1133">Transmembrane helix</keyword>
<keyword evidence="2" id="KW-0472">Membrane</keyword>
<feature type="transmembrane region" description="Helical" evidence="2">
    <location>
        <begin position="316"/>
        <end position="334"/>
    </location>
</feature>
<accession>A0A423VJ95</accession>
<dbReference type="STRING" id="252740.A0A423VJ95"/>
<feature type="domain" description="Acyltransferase 3" evidence="3">
    <location>
        <begin position="120"/>
        <end position="442"/>
    </location>
</feature>
<dbReference type="InterPro" id="IPR050879">
    <property type="entry name" value="Acyltransferase_3"/>
</dbReference>
<dbReference type="PANTHER" id="PTHR23028:SF128">
    <property type="entry name" value="ACYLTRANSFERASE 3 DOMAIN-CONTAINING PROTEIN"/>
    <property type="match status" value="1"/>
</dbReference>
<comment type="caution">
    <text evidence="4">The sequence shown here is derived from an EMBL/GenBank/DDBJ whole genome shotgun (WGS) entry which is preliminary data.</text>
</comment>
<evidence type="ECO:0000259" key="3">
    <source>
        <dbReference type="Pfam" id="PF01757"/>
    </source>
</evidence>
<dbReference type="Proteomes" id="UP000284375">
    <property type="component" value="Unassembled WGS sequence"/>
</dbReference>
<feature type="transmembrane region" description="Helical" evidence="2">
    <location>
        <begin position="462"/>
        <end position="481"/>
    </location>
</feature>
<feature type="transmembrane region" description="Helical" evidence="2">
    <location>
        <begin position="213"/>
        <end position="236"/>
    </location>
</feature>
<feature type="region of interest" description="Disordered" evidence="1">
    <location>
        <begin position="1"/>
        <end position="83"/>
    </location>
</feature>
<keyword evidence="5" id="KW-1185">Reference proteome</keyword>
<feature type="transmembrane region" description="Helical" evidence="2">
    <location>
        <begin position="282"/>
        <end position="304"/>
    </location>
</feature>
<feature type="transmembrane region" description="Helical" evidence="2">
    <location>
        <begin position="406"/>
        <end position="425"/>
    </location>
</feature>
<evidence type="ECO:0000313" key="4">
    <source>
        <dbReference type="EMBL" id="ROV91016.1"/>
    </source>
</evidence>
<dbReference type="InterPro" id="IPR002656">
    <property type="entry name" value="Acyl_transf_3_dom"/>
</dbReference>
<dbReference type="Pfam" id="PF01757">
    <property type="entry name" value="Acyl_transf_3"/>
    <property type="match status" value="1"/>
</dbReference>
<sequence>MEEKHVHFGGAFEAEDPALGDKRVRAHGQRPPGAAKNFLEGYTDSPEFSRFPNPVVHKNQEGDDDEDDYIAPPKFANYQSPMDRPKADPLEYRRLASFGAHLQTKATLLFEGFNGARLPGLRGIASALVVLTHLARAWDGELFSSTSSEDAPPRLLQLPYLRILIQGRIGVTIFAFVTGYVCALKPIKLCRQGNQEAALASISKSALRRVPRLVLPAAAATAASWAMAEMGLYAVAKHQDSWWIDVQSSRRIAYLGEAVGNLVYNIVTTWTRSMNEYDNNQWTLLPLLRGSIWVYAFMVGTAYVKPRYRMMASFGLWVYFYCASDSAFGMQFFWGTLLADLQNHPPTTQFISDRARLCKVLSFTLVLTGLTFASFPEGHAEWMAWSRVLLDMMRPVLPENPDFPRFGSGIGLELIALGVLLSPWLQRALSSRYLLFLGRMSFADEQGAMVITRLKYPGNLTLIAWQLVWLPMVYGIAHLWMAHVDPWCDRMTNKLVEYVRLEASEKPPVLPGR</sequence>
<feature type="transmembrane region" description="Helical" evidence="2">
    <location>
        <begin position="163"/>
        <end position="183"/>
    </location>
</feature>
<protein>
    <recommendedName>
        <fullName evidence="3">Acyltransferase 3 domain-containing protein</fullName>
    </recommendedName>
</protein>
<dbReference type="EMBL" id="LJZO01000046">
    <property type="protein sequence ID" value="ROV91016.1"/>
    <property type="molecule type" value="Genomic_DNA"/>
</dbReference>
<dbReference type="AlphaFoldDB" id="A0A423VJ95"/>
<organism evidence="4 5">
    <name type="scientific">Cytospora chrysosperma</name>
    <name type="common">Cytospora canker fungus</name>
    <name type="synonym">Sphaeria chrysosperma</name>
    <dbReference type="NCBI Taxonomy" id="252740"/>
    <lineage>
        <taxon>Eukaryota</taxon>
        <taxon>Fungi</taxon>
        <taxon>Dikarya</taxon>
        <taxon>Ascomycota</taxon>
        <taxon>Pezizomycotina</taxon>
        <taxon>Sordariomycetes</taxon>
        <taxon>Sordariomycetidae</taxon>
        <taxon>Diaporthales</taxon>
        <taxon>Cytosporaceae</taxon>
        <taxon>Cytospora</taxon>
    </lineage>
</organism>
<evidence type="ECO:0000256" key="2">
    <source>
        <dbReference type="SAM" id="Phobius"/>
    </source>
</evidence>
<gene>
    <name evidence="4" type="ORF">VSDG_07694</name>
</gene>
<evidence type="ECO:0000256" key="1">
    <source>
        <dbReference type="SAM" id="MobiDB-lite"/>
    </source>
</evidence>
<proteinExistence type="predicted"/>
<dbReference type="GO" id="GO:0016747">
    <property type="term" value="F:acyltransferase activity, transferring groups other than amino-acyl groups"/>
    <property type="evidence" value="ECO:0007669"/>
    <property type="project" value="InterPro"/>
</dbReference>
<name>A0A423VJ95_CYTCH</name>
<keyword evidence="2" id="KW-0812">Transmembrane</keyword>
<dbReference type="PANTHER" id="PTHR23028">
    <property type="entry name" value="ACETYLTRANSFERASE"/>
    <property type="match status" value="1"/>
</dbReference>
<evidence type="ECO:0000313" key="5">
    <source>
        <dbReference type="Proteomes" id="UP000284375"/>
    </source>
</evidence>
<dbReference type="OrthoDB" id="5405781at2759"/>
<reference evidence="4 5" key="1">
    <citation type="submission" date="2015-09" db="EMBL/GenBank/DDBJ databases">
        <title>Host preference determinants of Valsa canker pathogens revealed by comparative genomics.</title>
        <authorList>
            <person name="Yin Z."/>
            <person name="Huang L."/>
        </authorList>
    </citation>
    <scope>NUCLEOTIDE SEQUENCE [LARGE SCALE GENOMIC DNA]</scope>
    <source>
        <strain evidence="4 5">YSFL</strain>
    </source>
</reference>